<sequence length="119" mass="13271">MTSTFTIEYTQDDVEGLWTEYDSSLDPSVSNTGTKLLNQKDALMPLIMGLRIIAPKPILSCDPYLVFDIADATLVKPTAARSFEKQKKTNNKLSAPRPSPEDKLPEGSPEDERREAIKE</sequence>
<gene>
    <name evidence="2" type="ORF">FOTG_13177</name>
</gene>
<name>X0KYX4_FUSOX</name>
<evidence type="ECO:0000256" key="1">
    <source>
        <dbReference type="SAM" id="MobiDB-lite"/>
    </source>
</evidence>
<dbReference type="HOGENOM" id="CLU_2061585_0_0_1"/>
<reference evidence="2" key="1">
    <citation type="submission" date="2011-11" db="EMBL/GenBank/DDBJ databases">
        <title>The Genome Sequence of Fusarium oxysporum Cotton.</title>
        <authorList>
            <consortium name="The Broad Institute Genome Sequencing Platform"/>
            <person name="Ma L.-J."/>
            <person name="Gale L.R."/>
            <person name="Schwartz D.C."/>
            <person name="Zhou S."/>
            <person name="Corby-Kistler H."/>
            <person name="Young S.K."/>
            <person name="Zeng Q."/>
            <person name="Gargeya S."/>
            <person name="Fitzgerald M."/>
            <person name="Haas B."/>
            <person name="Abouelleil A."/>
            <person name="Alvarado L."/>
            <person name="Arachchi H.M."/>
            <person name="Berlin A."/>
            <person name="Brown A."/>
            <person name="Chapman S.B."/>
            <person name="Chen Z."/>
            <person name="Dunbar C."/>
            <person name="Freedman E."/>
            <person name="Gearin G."/>
            <person name="Goldberg J."/>
            <person name="Griggs A."/>
            <person name="Gujja S."/>
            <person name="Heiman D."/>
            <person name="Howarth C."/>
            <person name="Larson L."/>
            <person name="Lui A."/>
            <person name="MacDonald P.J.P."/>
            <person name="Montmayeur A."/>
            <person name="Murphy C."/>
            <person name="Neiman D."/>
            <person name="Pearson M."/>
            <person name="Priest M."/>
            <person name="Roberts A."/>
            <person name="Saif S."/>
            <person name="Shea T."/>
            <person name="Shenoy N."/>
            <person name="Sisk P."/>
            <person name="Stolte C."/>
            <person name="Sykes S."/>
            <person name="Wortman J."/>
            <person name="Nusbaum C."/>
            <person name="Birren B."/>
        </authorList>
    </citation>
    <scope>NUCLEOTIDE SEQUENCE [LARGE SCALE GENOMIC DNA]</scope>
    <source>
        <strain evidence="2">25433</strain>
    </source>
</reference>
<organism evidence="2">
    <name type="scientific">Fusarium oxysporum f. sp. vasinfectum 25433</name>
    <dbReference type="NCBI Taxonomy" id="1089449"/>
    <lineage>
        <taxon>Eukaryota</taxon>
        <taxon>Fungi</taxon>
        <taxon>Dikarya</taxon>
        <taxon>Ascomycota</taxon>
        <taxon>Pezizomycotina</taxon>
        <taxon>Sordariomycetes</taxon>
        <taxon>Hypocreomycetidae</taxon>
        <taxon>Hypocreales</taxon>
        <taxon>Nectriaceae</taxon>
        <taxon>Fusarium</taxon>
        <taxon>Fusarium oxysporum species complex</taxon>
    </lineage>
</organism>
<accession>X0KYX4</accession>
<protein>
    <submittedName>
        <fullName evidence="2">Uncharacterized protein</fullName>
    </submittedName>
</protein>
<reference evidence="2" key="2">
    <citation type="submission" date="2012-05" db="EMBL/GenBank/DDBJ databases">
        <title>The Genome Annotation of Fusarium oxysporum Cotton.</title>
        <authorList>
            <consortium name="The Broad Institute Genomics Platform"/>
            <person name="Ma L.-J."/>
            <person name="Corby-Kistler H."/>
            <person name="Broz K."/>
            <person name="Gale L.R."/>
            <person name="Jonkers W."/>
            <person name="O'Donnell K."/>
            <person name="Ploetz R."/>
            <person name="Steinberg C."/>
            <person name="Schwartz D.C."/>
            <person name="VanEtten H."/>
            <person name="Zhou S."/>
            <person name="Young S.K."/>
            <person name="Zeng Q."/>
            <person name="Gargeya S."/>
            <person name="Fitzgerald M."/>
            <person name="Abouelleil A."/>
            <person name="Alvarado L."/>
            <person name="Chapman S.B."/>
            <person name="Gainer-Dewar J."/>
            <person name="Goldberg J."/>
            <person name="Griggs A."/>
            <person name="Gujja S."/>
            <person name="Hansen M."/>
            <person name="Howarth C."/>
            <person name="Imamovic A."/>
            <person name="Ireland A."/>
            <person name="Larimer J."/>
            <person name="McCowan C."/>
            <person name="Murphy C."/>
            <person name="Pearson M."/>
            <person name="Poon T.W."/>
            <person name="Priest M."/>
            <person name="Roberts A."/>
            <person name="Saif S."/>
            <person name="Shea T."/>
            <person name="Sykes S."/>
            <person name="Wortman J."/>
            <person name="Nusbaum C."/>
            <person name="Birren B."/>
        </authorList>
    </citation>
    <scope>NUCLEOTIDE SEQUENCE</scope>
    <source>
        <strain evidence="2">25433</strain>
    </source>
</reference>
<feature type="compositionally biased region" description="Basic and acidic residues" evidence="1">
    <location>
        <begin position="99"/>
        <end position="119"/>
    </location>
</feature>
<evidence type="ECO:0000313" key="2">
    <source>
        <dbReference type="EMBL" id="EXM18819.1"/>
    </source>
</evidence>
<proteinExistence type="predicted"/>
<feature type="region of interest" description="Disordered" evidence="1">
    <location>
        <begin position="80"/>
        <end position="119"/>
    </location>
</feature>
<dbReference type="Proteomes" id="UP000030701">
    <property type="component" value="Unassembled WGS sequence"/>
</dbReference>
<dbReference type="AlphaFoldDB" id="X0KYX4"/>
<dbReference type="EMBL" id="JH657969">
    <property type="protein sequence ID" value="EXM18819.1"/>
    <property type="molecule type" value="Genomic_DNA"/>
</dbReference>